<dbReference type="PANTHER" id="PTHR12128">
    <property type="entry name" value="DIHYDRODIPICOLINATE SYNTHASE"/>
    <property type="match status" value="1"/>
</dbReference>
<feature type="repeat" description="TPR" evidence="4">
    <location>
        <begin position="616"/>
        <end position="649"/>
    </location>
</feature>
<dbReference type="PROSITE" id="PS50293">
    <property type="entry name" value="TPR_REGION"/>
    <property type="match status" value="1"/>
</dbReference>
<dbReference type="SUPFAM" id="SSF48452">
    <property type="entry name" value="TPR-like"/>
    <property type="match status" value="2"/>
</dbReference>
<protein>
    <submittedName>
        <fullName evidence="5">Tetratricopeptide repeat containing protein</fullName>
        <ecNumber evidence="5">4.1.-.-</ecNumber>
    </submittedName>
</protein>
<dbReference type="SMART" id="SM01130">
    <property type="entry name" value="DHDPS"/>
    <property type="match status" value="1"/>
</dbReference>
<evidence type="ECO:0000313" key="7">
    <source>
        <dbReference type="Proteomes" id="UP000095512"/>
    </source>
</evidence>
<dbReference type="InterPro" id="IPR002220">
    <property type="entry name" value="DapA-like"/>
</dbReference>
<name>A0A174LL92_9FIRM</name>
<evidence type="ECO:0000256" key="4">
    <source>
        <dbReference type="PROSITE-ProRule" id="PRU00339"/>
    </source>
</evidence>
<dbReference type="EMBL" id="CZAB01000026">
    <property type="protein sequence ID" value="CUP23407.1"/>
    <property type="molecule type" value="Genomic_DNA"/>
</dbReference>
<dbReference type="SUPFAM" id="SSF51569">
    <property type="entry name" value="Aldolase"/>
    <property type="match status" value="1"/>
</dbReference>
<evidence type="ECO:0000256" key="1">
    <source>
        <dbReference type="ARBA" id="ARBA00007592"/>
    </source>
</evidence>
<evidence type="ECO:0000313" key="6">
    <source>
        <dbReference type="EMBL" id="SQB10539.1"/>
    </source>
</evidence>
<dbReference type="CDD" id="cd00408">
    <property type="entry name" value="DHDPS-like"/>
    <property type="match status" value="1"/>
</dbReference>
<reference evidence="6 8" key="2">
    <citation type="submission" date="2018-06" db="EMBL/GenBank/DDBJ databases">
        <authorList>
            <consortium name="Pathogen Informatics"/>
            <person name="Doyle S."/>
        </authorList>
    </citation>
    <scope>NUCLEOTIDE SEQUENCE [LARGE SCALE GENOMIC DNA]</scope>
    <source>
        <strain evidence="6 8">NCTC11224</strain>
    </source>
</reference>
<evidence type="ECO:0000313" key="5">
    <source>
        <dbReference type="EMBL" id="CUP23407.1"/>
    </source>
</evidence>
<evidence type="ECO:0000256" key="2">
    <source>
        <dbReference type="ARBA" id="ARBA00023239"/>
    </source>
</evidence>
<dbReference type="RefSeq" id="WP_057572115.1">
    <property type="nucleotide sequence ID" value="NZ_CZAB01000026.1"/>
</dbReference>
<dbReference type="EMBL" id="UAVW01000005">
    <property type="protein sequence ID" value="SQB10539.1"/>
    <property type="molecule type" value="Genomic_DNA"/>
</dbReference>
<dbReference type="PROSITE" id="PS00666">
    <property type="entry name" value="DHDPS_2"/>
    <property type="match status" value="1"/>
</dbReference>
<comment type="similarity">
    <text evidence="1">Belongs to the DapA family.</text>
</comment>
<dbReference type="AlphaFoldDB" id="A0A174LL92"/>
<dbReference type="InterPro" id="IPR013785">
    <property type="entry name" value="Aldolase_TIM"/>
</dbReference>
<sequence length="662" mass="75348">MYEKRLCGVVIPTITPMNEDGSIDDASIADFTRYLLEAGVNALYPNGTNGESLLLTKEERDHVAEVMANVNAHRLPLFIQCGSMTTGETASHAAHAVDIGADGVGIMSPAFFQMDEEALFQYYRDVIKGLPENFPVYIYNIPGCTTNDVKPGLLQKLMEEFPNIVGIKYSSPDLMRVEDYLETDGKKPELLIGCDSLFLQCLMTGGVGTVTGPGSIFHERLLKEFNTLARNFHENYLMTARDYAEFGAYEEAVAVLSQCDEAWPMLFYYKAYYLGKMGKDTSYTLLQASQCSTDYCFPNKLEDILVLEYVVREKCEDANAYYYLGNLYYDKMQYDTAIGYWERSAELNPDFAITWRNLSLAYYNKRHDPDQAKQAMERAYELNPGDARIFLELDQLYKKLGMPVAERLKHYDMARDVFMQRDDLMIEYATLLNLSERYGDAYEFIMANRFHPWEGGEGKVTTQYTVSLVELARSAMERGDLDEAEEFLKKALYYPENLGEGKLEGCKDNHVNYYLGVIKERRGDQTAAEAYFEKASVGTDEPAGMMYYNDQPADMIYYQGLAKEKLNRPVEAKARFNKLLDYGEQHIFDVMRVSYFAVSLPDFLIFDDDLNKRNQTHCYYLIGLANLGLGNMDAAAKAFVNAIGLEPTHQNAIRYLHMTGKA</sequence>
<keyword evidence="3" id="KW-0704">Schiff base</keyword>
<proteinExistence type="inferred from homology"/>
<dbReference type="GO" id="GO:0008840">
    <property type="term" value="F:4-hydroxy-tetrahydrodipicolinate synthase activity"/>
    <property type="evidence" value="ECO:0007669"/>
    <property type="project" value="TreeGrafter"/>
</dbReference>
<accession>A0A174LL92</accession>
<dbReference type="PANTHER" id="PTHR12128:SF66">
    <property type="entry name" value="4-HYDROXY-2-OXOGLUTARATE ALDOLASE, MITOCHONDRIAL"/>
    <property type="match status" value="1"/>
</dbReference>
<dbReference type="InterPro" id="IPR020625">
    <property type="entry name" value="Schiff_base-form_aldolases_AS"/>
</dbReference>
<dbReference type="Pfam" id="PF00515">
    <property type="entry name" value="TPR_1"/>
    <property type="match status" value="1"/>
</dbReference>
<organism evidence="5 7">
    <name type="scientific">Enterocloster clostridioformis</name>
    <dbReference type="NCBI Taxonomy" id="1531"/>
    <lineage>
        <taxon>Bacteria</taxon>
        <taxon>Bacillati</taxon>
        <taxon>Bacillota</taxon>
        <taxon>Clostridia</taxon>
        <taxon>Lachnospirales</taxon>
        <taxon>Lachnospiraceae</taxon>
        <taxon>Enterocloster</taxon>
    </lineage>
</organism>
<dbReference type="Pfam" id="PF13181">
    <property type="entry name" value="TPR_8"/>
    <property type="match status" value="2"/>
</dbReference>
<evidence type="ECO:0000313" key="8">
    <source>
        <dbReference type="Proteomes" id="UP000251853"/>
    </source>
</evidence>
<dbReference type="PROSITE" id="PS50005">
    <property type="entry name" value="TPR"/>
    <property type="match status" value="2"/>
</dbReference>
<dbReference type="InterPro" id="IPR011990">
    <property type="entry name" value="TPR-like_helical_dom_sf"/>
</dbReference>
<reference evidence="5 7" key="1">
    <citation type="submission" date="2015-09" db="EMBL/GenBank/DDBJ databases">
        <authorList>
            <consortium name="Pathogen Informatics"/>
        </authorList>
    </citation>
    <scope>NUCLEOTIDE SEQUENCE [LARGE SCALE GENOMIC DNA]</scope>
    <source>
        <strain evidence="5 7">2789STDY5834865</strain>
    </source>
</reference>
<feature type="repeat" description="TPR" evidence="4">
    <location>
        <begin position="318"/>
        <end position="351"/>
    </location>
</feature>
<dbReference type="Proteomes" id="UP000251853">
    <property type="component" value="Unassembled WGS sequence"/>
</dbReference>
<keyword evidence="8" id="KW-1185">Reference proteome</keyword>
<keyword evidence="2 5" id="KW-0456">Lyase</keyword>
<dbReference type="InterPro" id="IPR019734">
    <property type="entry name" value="TPR_rpt"/>
</dbReference>
<keyword evidence="4" id="KW-0802">TPR repeat</keyword>
<dbReference type="Gene3D" id="1.25.40.10">
    <property type="entry name" value="Tetratricopeptide repeat domain"/>
    <property type="match status" value="2"/>
</dbReference>
<evidence type="ECO:0000256" key="3">
    <source>
        <dbReference type="ARBA" id="ARBA00023270"/>
    </source>
</evidence>
<dbReference type="Proteomes" id="UP000095512">
    <property type="component" value="Unassembled WGS sequence"/>
</dbReference>
<dbReference type="SMART" id="SM00028">
    <property type="entry name" value="TPR"/>
    <property type="match status" value="5"/>
</dbReference>
<dbReference type="PRINTS" id="PR00146">
    <property type="entry name" value="DHPICSNTHASE"/>
</dbReference>
<dbReference type="EC" id="4.1.-.-" evidence="5"/>
<dbReference type="Pfam" id="PF00701">
    <property type="entry name" value="DHDPS"/>
    <property type="match status" value="1"/>
</dbReference>
<dbReference type="GO" id="GO:0044281">
    <property type="term" value="P:small molecule metabolic process"/>
    <property type="evidence" value="ECO:0007669"/>
    <property type="project" value="UniProtKB-ARBA"/>
</dbReference>
<dbReference type="Gene3D" id="3.20.20.70">
    <property type="entry name" value="Aldolase class I"/>
    <property type="match status" value="1"/>
</dbReference>
<gene>
    <name evidence="5" type="primary">mosA</name>
    <name evidence="5" type="ORF">ERS852480_02902</name>
    <name evidence="6" type="ORF">NCTC11224_01864</name>
</gene>